<dbReference type="HOGENOM" id="CLU_885650_0_0_1"/>
<feature type="transmembrane region" description="Helical" evidence="1">
    <location>
        <begin position="149"/>
        <end position="177"/>
    </location>
</feature>
<dbReference type="GeneID" id="4838083"/>
<evidence type="ECO:0000256" key="1">
    <source>
        <dbReference type="SAM" id="Phobius"/>
    </source>
</evidence>
<accession>A3LRJ7</accession>
<reference evidence="2 3" key="1">
    <citation type="journal article" date="2007" name="Nat. Biotechnol.">
        <title>Genome sequence of the lignocellulose-bioconverting and xylose-fermenting yeast Pichia stipitis.</title>
        <authorList>
            <person name="Jeffries T.W."/>
            <person name="Grigoriev I.V."/>
            <person name="Grimwood J."/>
            <person name="Laplaza J.M."/>
            <person name="Aerts A."/>
            <person name="Salamov A."/>
            <person name="Schmutz J."/>
            <person name="Lindquist E."/>
            <person name="Dehal P."/>
            <person name="Shapiro H."/>
            <person name="Jin Y.S."/>
            <person name="Passoth V."/>
            <person name="Richardson P.M."/>
        </authorList>
    </citation>
    <scope>NUCLEOTIDE SEQUENCE [LARGE SCALE GENOMIC DNA]</scope>
    <source>
        <strain evidence="3">ATCC 58785 / CBS 6054 / NBRC 10063 / NRRL Y-11545</strain>
    </source>
</reference>
<organism evidence="2 3">
    <name type="scientific">Scheffersomyces stipitis (strain ATCC 58785 / CBS 6054 / NBRC 10063 / NRRL Y-11545)</name>
    <name type="common">Yeast</name>
    <name type="synonym">Pichia stipitis</name>
    <dbReference type="NCBI Taxonomy" id="322104"/>
    <lineage>
        <taxon>Eukaryota</taxon>
        <taxon>Fungi</taxon>
        <taxon>Dikarya</taxon>
        <taxon>Ascomycota</taxon>
        <taxon>Saccharomycotina</taxon>
        <taxon>Pichiomycetes</taxon>
        <taxon>Debaryomycetaceae</taxon>
        <taxon>Scheffersomyces</taxon>
    </lineage>
</organism>
<dbReference type="RefSeq" id="XP_001383427.2">
    <property type="nucleotide sequence ID" value="XM_001383390.1"/>
</dbReference>
<gene>
    <name evidence="2" type="ORF">PICST_30714</name>
</gene>
<feature type="transmembrane region" description="Helical" evidence="1">
    <location>
        <begin position="305"/>
        <end position="328"/>
    </location>
</feature>
<keyword evidence="3" id="KW-1185">Reference proteome</keyword>
<dbReference type="eggNOG" id="ENOG502RQ2A">
    <property type="taxonomic scope" value="Eukaryota"/>
</dbReference>
<keyword evidence="1" id="KW-1133">Transmembrane helix</keyword>
<dbReference type="Proteomes" id="UP000002258">
    <property type="component" value="Chromosome 3"/>
</dbReference>
<dbReference type="OrthoDB" id="4095619at2759"/>
<keyword evidence="1" id="KW-0812">Transmembrane</keyword>
<keyword evidence="1" id="KW-0472">Membrane</keyword>
<dbReference type="OMA" id="INVECIT"/>
<dbReference type="EMBL" id="CP000497">
    <property type="protein sequence ID" value="ABN65398.2"/>
    <property type="molecule type" value="Genomic_DNA"/>
</dbReference>
<proteinExistence type="predicted"/>
<evidence type="ECO:0000313" key="3">
    <source>
        <dbReference type="Proteomes" id="UP000002258"/>
    </source>
</evidence>
<sequence>MSTHFTRDFLQVIRGPICNLEMLNLNISKRHPKDQLQSAGNMSADGDFDIDHRDIFQNLDVSLLELLHRRRVTERFLNASPDERIAILNEEMDTLGQEIDDTLIERHNLYTEQRGHVHNSVFRWVWIGIPLPVFRSRNFYRNYSMRRMLTVLAAFVTALWQRFVRMVSLVAFGFALFNYVPNLFRMVLVIGNQITFSENFLRDALTYIFRDNTAMMERHLLILKSNYDLSAGIAGDSSVFNTTYSLAYNITCRYLMSFFIDFGEDTAVYIDNKSLVFKFGDVINSCFPVLTSHPWYGTFVTVSVYMLYSVVGILICVNINWFYAANILNRISRYRRFYFSLAKIVWKSLFSEVL</sequence>
<protein>
    <submittedName>
        <fullName evidence="2">Uncharacterized protein</fullName>
    </submittedName>
</protein>
<name>A3LRJ7_PICST</name>
<dbReference type="KEGG" id="pic:PICST_30714"/>
<dbReference type="AlphaFoldDB" id="A3LRJ7"/>
<dbReference type="InParanoid" id="A3LRJ7"/>
<evidence type="ECO:0000313" key="2">
    <source>
        <dbReference type="EMBL" id="ABN65398.2"/>
    </source>
</evidence>